<sequence length="104" mass="11319">MDNSGLAGPITAATNAQKAINVAAAKVRIAQRAILIALVIFFPPSLRVRVNALDALERKKDVLFQLLYLIRTGRGIPPYFYGGEIPKPLQAGTVFVGERLTPKF</sequence>
<proteinExistence type="predicted"/>
<gene>
    <name evidence="1" type="ORF">A2V71_01505</name>
</gene>
<protein>
    <submittedName>
        <fullName evidence="1">Uncharacterized protein</fullName>
    </submittedName>
</protein>
<reference evidence="1 2" key="1">
    <citation type="journal article" date="2016" name="Nat. Commun.">
        <title>Thousands of microbial genomes shed light on interconnected biogeochemical processes in an aquifer system.</title>
        <authorList>
            <person name="Anantharaman K."/>
            <person name="Brown C.T."/>
            <person name="Hug L.A."/>
            <person name="Sharon I."/>
            <person name="Castelle C.J."/>
            <person name="Probst A.J."/>
            <person name="Thomas B.C."/>
            <person name="Singh A."/>
            <person name="Wilkins M.J."/>
            <person name="Karaoz U."/>
            <person name="Brodie E.L."/>
            <person name="Williams K.H."/>
            <person name="Hubbard S.S."/>
            <person name="Banfield J.F."/>
        </authorList>
    </citation>
    <scope>NUCLEOTIDE SEQUENCE [LARGE SCALE GENOMIC DNA]</scope>
</reference>
<dbReference type="AlphaFoldDB" id="A0A1F5DP09"/>
<evidence type="ECO:0000313" key="2">
    <source>
        <dbReference type="Proteomes" id="UP000178764"/>
    </source>
</evidence>
<comment type="caution">
    <text evidence="1">The sequence shown here is derived from an EMBL/GenBank/DDBJ whole genome shotgun (WGS) entry which is preliminary data.</text>
</comment>
<accession>A0A1F5DP09</accession>
<organism evidence="1 2">
    <name type="scientific">Candidatus Berkelbacteria bacterium RBG_13_40_8</name>
    <dbReference type="NCBI Taxonomy" id="1797467"/>
    <lineage>
        <taxon>Bacteria</taxon>
        <taxon>Candidatus Berkelbacteria</taxon>
    </lineage>
</organism>
<dbReference type="EMBL" id="MEZT01000013">
    <property type="protein sequence ID" value="OGD56780.1"/>
    <property type="molecule type" value="Genomic_DNA"/>
</dbReference>
<dbReference type="Proteomes" id="UP000178764">
    <property type="component" value="Unassembled WGS sequence"/>
</dbReference>
<name>A0A1F5DP09_9BACT</name>
<evidence type="ECO:0000313" key="1">
    <source>
        <dbReference type="EMBL" id="OGD56780.1"/>
    </source>
</evidence>